<evidence type="ECO:0000313" key="3">
    <source>
        <dbReference type="WBParaSite" id="PSAMB.scaffold2733size21590.g18941.t1"/>
    </source>
</evidence>
<evidence type="ECO:0000313" key="2">
    <source>
        <dbReference type="Proteomes" id="UP000887566"/>
    </source>
</evidence>
<organism evidence="2 3">
    <name type="scientific">Plectus sambesii</name>
    <dbReference type="NCBI Taxonomy" id="2011161"/>
    <lineage>
        <taxon>Eukaryota</taxon>
        <taxon>Metazoa</taxon>
        <taxon>Ecdysozoa</taxon>
        <taxon>Nematoda</taxon>
        <taxon>Chromadorea</taxon>
        <taxon>Plectida</taxon>
        <taxon>Plectina</taxon>
        <taxon>Plectoidea</taxon>
        <taxon>Plectidae</taxon>
        <taxon>Plectus</taxon>
    </lineage>
</organism>
<sequence>MPAHCRRPPLRAATARNQSVADDGTGPARPSSINEVNVGGVSCAARATDPSSSTPKVTCVVMRASMHARTLILPRKLLIVACKPLPPPPQTRTPPQLNSPERAPIAHPTPTHSSYHPSNADRARAHHSVATHYCPLVPASK</sequence>
<keyword evidence="2" id="KW-1185">Reference proteome</keyword>
<feature type="region of interest" description="Disordered" evidence="1">
    <location>
        <begin position="1"/>
        <end position="35"/>
    </location>
</feature>
<accession>A0A914VXV0</accession>
<protein>
    <submittedName>
        <fullName evidence="3">Uncharacterized protein</fullName>
    </submittedName>
</protein>
<reference evidence="3" key="1">
    <citation type="submission" date="2022-11" db="UniProtKB">
        <authorList>
            <consortium name="WormBaseParasite"/>
        </authorList>
    </citation>
    <scope>IDENTIFICATION</scope>
</reference>
<dbReference type="Proteomes" id="UP000887566">
    <property type="component" value="Unplaced"/>
</dbReference>
<proteinExistence type="predicted"/>
<dbReference type="AlphaFoldDB" id="A0A914VXV0"/>
<feature type="region of interest" description="Disordered" evidence="1">
    <location>
        <begin position="84"/>
        <end position="119"/>
    </location>
</feature>
<evidence type="ECO:0000256" key="1">
    <source>
        <dbReference type="SAM" id="MobiDB-lite"/>
    </source>
</evidence>
<dbReference type="WBParaSite" id="PSAMB.scaffold2733size21590.g18941.t1">
    <property type="protein sequence ID" value="PSAMB.scaffold2733size21590.g18941.t1"/>
    <property type="gene ID" value="PSAMB.scaffold2733size21590.g18941"/>
</dbReference>
<name>A0A914VXV0_9BILA</name>